<accession>A0A438CXX0</accession>
<dbReference type="EMBL" id="QGNW01001920">
    <property type="protein sequence ID" value="RVW28050.1"/>
    <property type="molecule type" value="Genomic_DNA"/>
</dbReference>
<protein>
    <submittedName>
        <fullName evidence="2">Uncharacterized protein</fullName>
    </submittedName>
</protein>
<evidence type="ECO:0000256" key="1">
    <source>
        <dbReference type="SAM" id="MobiDB-lite"/>
    </source>
</evidence>
<sequence length="318" mass="35561">MRRLREENEVLHIQESSSSPPCSQQPKSQRTNSKQNEEVSFPNSQEALPEEKLPLTIPTPLDENSYSTRILTKRRRDKRLQLSDAMRPCRARLASPSTITTTSKDLDKPRSRPIPSTSNWMTCSPYLLVLTSSGLSSQPPRPGSFTVPSPPNELHEQFLGSVGGLHGTLPIMDFILQIFKKSIYPGTPFFESLAKKPLRTMVDLFKRANKYSMLEDDICVVIQQVLVTSRPARNDSAGGFKLGNQLRQVVDPGSSTNLLQISAYKQMGFPPFALGIPSGYCLDSTKTQKLPWETSYYLSKLVQLSKCAVLSGRRLVPF</sequence>
<dbReference type="AlphaFoldDB" id="A0A438CXX0"/>
<feature type="compositionally biased region" description="Basic and acidic residues" evidence="1">
    <location>
        <begin position="1"/>
        <end position="12"/>
    </location>
</feature>
<feature type="compositionally biased region" description="Low complexity" evidence="1">
    <location>
        <begin position="16"/>
        <end position="29"/>
    </location>
</feature>
<evidence type="ECO:0000313" key="2">
    <source>
        <dbReference type="EMBL" id="RVW28050.1"/>
    </source>
</evidence>
<feature type="region of interest" description="Disordered" evidence="1">
    <location>
        <begin position="1"/>
        <end position="67"/>
    </location>
</feature>
<gene>
    <name evidence="2" type="ORF">CK203_097988</name>
</gene>
<evidence type="ECO:0000313" key="3">
    <source>
        <dbReference type="Proteomes" id="UP000288805"/>
    </source>
</evidence>
<feature type="region of interest" description="Disordered" evidence="1">
    <location>
        <begin position="94"/>
        <end position="115"/>
    </location>
</feature>
<comment type="caution">
    <text evidence="2">The sequence shown here is derived from an EMBL/GenBank/DDBJ whole genome shotgun (WGS) entry which is preliminary data.</text>
</comment>
<reference evidence="2 3" key="1">
    <citation type="journal article" date="2018" name="PLoS Genet.">
        <title>Population sequencing reveals clonal diversity and ancestral inbreeding in the grapevine cultivar Chardonnay.</title>
        <authorList>
            <person name="Roach M.J."/>
            <person name="Johnson D.L."/>
            <person name="Bohlmann J."/>
            <person name="van Vuuren H.J."/>
            <person name="Jones S.J."/>
            <person name="Pretorius I.S."/>
            <person name="Schmidt S.A."/>
            <person name="Borneman A.R."/>
        </authorList>
    </citation>
    <scope>NUCLEOTIDE SEQUENCE [LARGE SCALE GENOMIC DNA]</scope>
    <source>
        <strain evidence="3">cv. Chardonnay</strain>
        <tissue evidence="2">Leaf</tissue>
    </source>
</reference>
<organism evidence="2 3">
    <name type="scientific">Vitis vinifera</name>
    <name type="common">Grape</name>
    <dbReference type="NCBI Taxonomy" id="29760"/>
    <lineage>
        <taxon>Eukaryota</taxon>
        <taxon>Viridiplantae</taxon>
        <taxon>Streptophyta</taxon>
        <taxon>Embryophyta</taxon>
        <taxon>Tracheophyta</taxon>
        <taxon>Spermatophyta</taxon>
        <taxon>Magnoliopsida</taxon>
        <taxon>eudicotyledons</taxon>
        <taxon>Gunneridae</taxon>
        <taxon>Pentapetalae</taxon>
        <taxon>rosids</taxon>
        <taxon>Vitales</taxon>
        <taxon>Vitaceae</taxon>
        <taxon>Viteae</taxon>
        <taxon>Vitis</taxon>
    </lineage>
</organism>
<dbReference type="Proteomes" id="UP000288805">
    <property type="component" value="Unassembled WGS sequence"/>
</dbReference>
<name>A0A438CXX0_VITVI</name>
<proteinExistence type="predicted"/>